<evidence type="ECO:0000313" key="1">
    <source>
        <dbReference type="EMBL" id="CAB4975322.1"/>
    </source>
</evidence>
<dbReference type="AlphaFoldDB" id="A0A6J7M778"/>
<gene>
    <name evidence="1" type="ORF">UFOPK3772_03659</name>
</gene>
<accession>A0A6J7M778</accession>
<protein>
    <submittedName>
        <fullName evidence="1">Unannotated protein</fullName>
    </submittedName>
</protein>
<organism evidence="1">
    <name type="scientific">freshwater metagenome</name>
    <dbReference type="NCBI Taxonomy" id="449393"/>
    <lineage>
        <taxon>unclassified sequences</taxon>
        <taxon>metagenomes</taxon>
        <taxon>ecological metagenomes</taxon>
    </lineage>
</organism>
<reference evidence="1" key="1">
    <citation type="submission" date="2020-05" db="EMBL/GenBank/DDBJ databases">
        <authorList>
            <person name="Chiriac C."/>
            <person name="Salcher M."/>
            <person name="Ghai R."/>
            <person name="Kavagutti S V."/>
        </authorList>
    </citation>
    <scope>NUCLEOTIDE SEQUENCE</scope>
</reference>
<dbReference type="EMBL" id="CAFBNE010000257">
    <property type="protein sequence ID" value="CAB4975322.1"/>
    <property type="molecule type" value="Genomic_DNA"/>
</dbReference>
<sequence>MAVARLVVVGDGDRLDVQAERQVDRQLLRAARPCGARRVPAGEHGCGPGRKLLADTGGERSGAARIAKGEEGLDTVGRIVVV</sequence>
<proteinExistence type="predicted"/>
<name>A0A6J7M778_9ZZZZ</name>